<accession>U4L6L9</accession>
<dbReference type="AlphaFoldDB" id="U4L6L9"/>
<name>U4L6L9_PYROM</name>
<dbReference type="EMBL" id="HF935776">
    <property type="protein sequence ID" value="CCX13064.1"/>
    <property type="molecule type" value="Genomic_DNA"/>
</dbReference>
<keyword evidence="3" id="KW-1185">Reference proteome</keyword>
<sequence>MRHVPRLQSFSRIASKPKPSSPSSTETYVKRIRNRT</sequence>
<evidence type="ECO:0000313" key="2">
    <source>
        <dbReference type="EMBL" id="CCX13064.1"/>
    </source>
</evidence>
<dbReference type="Proteomes" id="UP000018144">
    <property type="component" value="Unassembled WGS sequence"/>
</dbReference>
<reference evidence="2 3" key="1">
    <citation type="journal article" date="2013" name="PLoS Genet.">
        <title>The genome and development-dependent transcriptomes of Pyronema confluens: a window into fungal evolution.</title>
        <authorList>
            <person name="Traeger S."/>
            <person name="Altegoer F."/>
            <person name="Freitag M."/>
            <person name="Gabaldon T."/>
            <person name="Kempken F."/>
            <person name="Kumar A."/>
            <person name="Marcet-Houben M."/>
            <person name="Poggeler S."/>
            <person name="Stajich J.E."/>
            <person name="Nowrousian M."/>
        </authorList>
    </citation>
    <scope>NUCLEOTIDE SEQUENCE [LARGE SCALE GENOMIC DNA]</scope>
    <source>
        <strain evidence="3">CBS 100304</strain>
        <tissue evidence="2">Vegetative mycelium</tissue>
    </source>
</reference>
<evidence type="ECO:0000256" key="1">
    <source>
        <dbReference type="SAM" id="MobiDB-lite"/>
    </source>
</evidence>
<feature type="region of interest" description="Disordered" evidence="1">
    <location>
        <begin position="1"/>
        <end position="36"/>
    </location>
</feature>
<evidence type="ECO:0000313" key="3">
    <source>
        <dbReference type="Proteomes" id="UP000018144"/>
    </source>
</evidence>
<organism evidence="2 3">
    <name type="scientific">Pyronema omphalodes (strain CBS 100304)</name>
    <name type="common">Pyronema confluens</name>
    <dbReference type="NCBI Taxonomy" id="1076935"/>
    <lineage>
        <taxon>Eukaryota</taxon>
        <taxon>Fungi</taxon>
        <taxon>Dikarya</taxon>
        <taxon>Ascomycota</taxon>
        <taxon>Pezizomycotina</taxon>
        <taxon>Pezizomycetes</taxon>
        <taxon>Pezizales</taxon>
        <taxon>Pyronemataceae</taxon>
        <taxon>Pyronema</taxon>
    </lineage>
</organism>
<protein>
    <submittedName>
        <fullName evidence="2">Uncharacterized protein</fullName>
    </submittedName>
</protein>
<gene>
    <name evidence="2" type="ORF">PCON_12657</name>
</gene>
<proteinExistence type="predicted"/>